<keyword evidence="3" id="KW-1185">Reference proteome</keyword>
<protein>
    <recommendedName>
        <fullName evidence="4">Lipoprotein</fullName>
    </recommendedName>
</protein>
<feature type="compositionally biased region" description="Acidic residues" evidence="1">
    <location>
        <begin position="84"/>
        <end position="111"/>
    </location>
</feature>
<evidence type="ECO:0000313" key="2">
    <source>
        <dbReference type="EMBL" id="NJQ04137.1"/>
    </source>
</evidence>
<evidence type="ECO:0000256" key="1">
    <source>
        <dbReference type="SAM" id="MobiDB-lite"/>
    </source>
</evidence>
<organism evidence="2 3">
    <name type="scientific">Streptomyces lonarensis</name>
    <dbReference type="NCBI Taxonomy" id="700599"/>
    <lineage>
        <taxon>Bacteria</taxon>
        <taxon>Bacillati</taxon>
        <taxon>Actinomycetota</taxon>
        <taxon>Actinomycetes</taxon>
        <taxon>Kitasatosporales</taxon>
        <taxon>Streptomycetaceae</taxon>
        <taxon>Streptomyces</taxon>
    </lineage>
</organism>
<reference evidence="2 3" key="1">
    <citation type="submission" date="2020-03" db="EMBL/GenBank/DDBJ databases">
        <title>Draft genome of Streptomyces sp. ventii, isolated from the Axial Seamount in the Pacific Ocean, and resequencing of the two type strains Streptomyces lonarensis strain NCL 716 and Streptomyces bohaiensis strain 11A07.</title>
        <authorList>
            <person name="Loughran R.M."/>
            <person name="Pfannmuller K.M."/>
            <person name="Wasson B.J."/>
            <person name="Deadmond M.C."/>
            <person name="Paddock B.E."/>
            <person name="Koyack M.J."/>
            <person name="Gallegos D.A."/>
            <person name="Mitchell E.A."/>
            <person name="Ushijima B."/>
            <person name="Saw J.H."/>
            <person name="Mcphail K.L."/>
            <person name="Videau P."/>
        </authorList>
    </citation>
    <scope>NUCLEOTIDE SEQUENCE [LARGE SCALE GENOMIC DNA]</scope>
    <source>
        <strain evidence="2 3">NCL716</strain>
    </source>
</reference>
<evidence type="ECO:0008006" key="4">
    <source>
        <dbReference type="Google" id="ProtNLM"/>
    </source>
</evidence>
<name>A0A7X6CX17_9ACTN</name>
<dbReference type="RefSeq" id="WP_167967437.1">
    <property type="nucleotide sequence ID" value="NZ_BHZG01000014.1"/>
</dbReference>
<comment type="caution">
    <text evidence="2">The sequence shown here is derived from an EMBL/GenBank/DDBJ whole genome shotgun (WGS) entry which is preliminary data.</text>
</comment>
<proteinExistence type="predicted"/>
<dbReference type="AlphaFoldDB" id="A0A7X6CX17"/>
<feature type="compositionally biased region" description="Gly residues" evidence="1">
    <location>
        <begin position="28"/>
        <end position="45"/>
    </location>
</feature>
<dbReference type="EMBL" id="JAAVJD010000002">
    <property type="protein sequence ID" value="NJQ04137.1"/>
    <property type="molecule type" value="Genomic_DNA"/>
</dbReference>
<dbReference type="PROSITE" id="PS51257">
    <property type="entry name" value="PROKAR_LIPOPROTEIN"/>
    <property type="match status" value="1"/>
</dbReference>
<gene>
    <name evidence="2" type="ORF">HCN56_00725</name>
</gene>
<feature type="region of interest" description="Disordered" evidence="1">
    <location>
        <begin position="28"/>
        <end position="47"/>
    </location>
</feature>
<sequence length="238" mass="25095">MHRGRHGIRLGVAATATAALLLTGCGSGGDDSGSGGSASGDGSGGALRDMITDLREARDAFMISPGEGLGEDDFDMDEVEGWDDWQDWEDDPEPSPDPDADADADADEDSDAGGGGAERREDGQGVLDVGAEITGVWQGADNTLFGVLSSQESGTGIANAFFVDTTWLLPDGTPVECGGLLFGNAEEGWSSFLFCDDEDETMKTVELAQKGDTLDVTWTEEDRTVSHAWMGDWDEDIE</sequence>
<feature type="region of interest" description="Disordered" evidence="1">
    <location>
        <begin position="84"/>
        <end position="124"/>
    </location>
</feature>
<accession>A0A7X6CX17</accession>
<evidence type="ECO:0000313" key="3">
    <source>
        <dbReference type="Proteomes" id="UP000578686"/>
    </source>
</evidence>
<dbReference type="Proteomes" id="UP000578686">
    <property type="component" value="Unassembled WGS sequence"/>
</dbReference>